<dbReference type="Proteomes" id="UP000724874">
    <property type="component" value="Unassembled WGS sequence"/>
</dbReference>
<keyword evidence="2" id="KW-0285">Flavoprotein</keyword>
<sequence length="589" mass="66797">MSSRAIQAIHQITNEYVAHSEKCFRRRELFSLLSPIRFFGLIWDYFYILAQLPIVWFFKAPPPKTAEPLKKPRGRIAVIGSGVTGVSSAAHAISHGFEVVIFEAKPKLGGIWLDVNSTSSLQLNSLLYRFHPAVIWSRAFPLRDEILGEIRRIWKEYHLDTRTRFQTEIKSVKRASPPSGDSWDDDPDRSRWVINDAEDDVFDAVIVTVGTCGEPNWIKLPGMSETLGENLKKKKKKKRKNQSPTQDRPPSPETGNADHDHRGSEDKFTKAIVHSSQLDSPAFQLKGGERVVVIGSGASGVEAVETLLDKYGSVLDYQDASSEEKDSEKKQKKGADITVIARNDKWIIPRNIFFDTCIAGQPFGREMPLSFLWESFLRHWQYAGVEELTPSNLGIYESTPVVNDEFLKHVRTGRCHYVRGEPTRLTSEGVIVHARKPKRGAGKPIKQEEKATNGQVTVEEIPEGEEKLIPADVIVLATGYKKPTIEFLPDELFPEGYQRPDLYLQNFSTEDWSVLMTNSAYQNAIGTVHIGISWVDVLRFVKRGATGGALGFFTYMELTIWLLLFHIFRPDRLRWLFFIMNGWGVYAQE</sequence>
<keyword evidence="6" id="KW-1133">Transmembrane helix</keyword>
<comment type="caution">
    <text evidence="7">The sequence shown here is derived from an EMBL/GenBank/DDBJ whole genome shotgun (WGS) entry which is preliminary data.</text>
</comment>
<dbReference type="InterPro" id="IPR036188">
    <property type="entry name" value="FAD/NAD-bd_sf"/>
</dbReference>
<dbReference type="InterPro" id="IPR020946">
    <property type="entry name" value="Flavin_mOase-like"/>
</dbReference>
<evidence type="ECO:0008006" key="9">
    <source>
        <dbReference type="Google" id="ProtNLM"/>
    </source>
</evidence>
<evidence type="ECO:0000256" key="5">
    <source>
        <dbReference type="SAM" id="MobiDB-lite"/>
    </source>
</evidence>
<evidence type="ECO:0000256" key="6">
    <source>
        <dbReference type="SAM" id="Phobius"/>
    </source>
</evidence>
<feature type="region of interest" description="Disordered" evidence="5">
    <location>
        <begin position="170"/>
        <end position="190"/>
    </location>
</feature>
<dbReference type="PRINTS" id="PR00419">
    <property type="entry name" value="ADXRDTASE"/>
</dbReference>
<dbReference type="OrthoDB" id="66881at2759"/>
<dbReference type="EMBL" id="JADNYJ010000016">
    <property type="protein sequence ID" value="KAF8907082.1"/>
    <property type="molecule type" value="Genomic_DNA"/>
</dbReference>
<feature type="compositionally biased region" description="Basic and acidic residues" evidence="5">
    <location>
        <begin position="256"/>
        <end position="265"/>
    </location>
</feature>
<dbReference type="PANTHER" id="PTHR23023">
    <property type="entry name" value="DIMETHYLANILINE MONOOXYGENASE"/>
    <property type="match status" value="1"/>
</dbReference>
<reference evidence="7" key="1">
    <citation type="submission" date="2020-11" db="EMBL/GenBank/DDBJ databases">
        <authorList>
            <consortium name="DOE Joint Genome Institute"/>
            <person name="Ahrendt S."/>
            <person name="Riley R."/>
            <person name="Andreopoulos W."/>
            <person name="LaButti K."/>
            <person name="Pangilinan J."/>
            <person name="Ruiz-duenas F.J."/>
            <person name="Barrasa J.M."/>
            <person name="Sanchez-Garcia M."/>
            <person name="Camarero S."/>
            <person name="Miyauchi S."/>
            <person name="Serrano A."/>
            <person name="Linde D."/>
            <person name="Babiker R."/>
            <person name="Drula E."/>
            <person name="Ayuso-Fernandez I."/>
            <person name="Pacheco R."/>
            <person name="Padilla G."/>
            <person name="Ferreira P."/>
            <person name="Barriuso J."/>
            <person name="Kellner H."/>
            <person name="Castanera R."/>
            <person name="Alfaro M."/>
            <person name="Ramirez L."/>
            <person name="Pisabarro A.G."/>
            <person name="Kuo A."/>
            <person name="Tritt A."/>
            <person name="Lipzen A."/>
            <person name="He G."/>
            <person name="Yan M."/>
            <person name="Ng V."/>
            <person name="Cullen D."/>
            <person name="Martin F."/>
            <person name="Rosso M.-N."/>
            <person name="Henrissat B."/>
            <person name="Hibbett D."/>
            <person name="Martinez A.T."/>
            <person name="Grigoriev I.V."/>
        </authorList>
    </citation>
    <scope>NUCLEOTIDE SEQUENCE</scope>
    <source>
        <strain evidence="7">AH 44721</strain>
    </source>
</reference>
<proteinExistence type="inferred from homology"/>
<keyword evidence="6" id="KW-0812">Transmembrane</keyword>
<gene>
    <name evidence="7" type="ORF">CPB84DRAFT_1769451</name>
</gene>
<feature type="region of interest" description="Disordered" evidence="5">
    <location>
        <begin position="229"/>
        <end position="265"/>
    </location>
</feature>
<dbReference type="InterPro" id="IPR050346">
    <property type="entry name" value="FMO-like"/>
</dbReference>
<organism evidence="7 8">
    <name type="scientific">Gymnopilus junonius</name>
    <name type="common">Spectacular rustgill mushroom</name>
    <name type="synonym">Gymnopilus spectabilis subsp. junonius</name>
    <dbReference type="NCBI Taxonomy" id="109634"/>
    <lineage>
        <taxon>Eukaryota</taxon>
        <taxon>Fungi</taxon>
        <taxon>Dikarya</taxon>
        <taxon>Basidiomycota</taxon>
        <taxon>Agaricomycotina</taxon>
        <taxon>Agaricomycetes</taxon>
        <taxon>Agaricomycetidae</taxon>
        <taxon>Agaricales</taxon>
        <taxon>Agaricineae</taxon>
        <taxon>Hymenogastraceae</taxon>
        <taxon>Gymnopilus</taxon>
    </lineage>
</organism>
<name>A0A9P5NWT6_GYMJU</name>
<dbReference type="SUPFAM" id="SSF51905">
    <property type="entry name" value="FAD/NAD(P)-binding domain"/>
    <property type="match status" value="2"/>
</dbReference>
<evidence type="ECO:0000313" key="8">
    <source>
        <dbReference type="Proteomes" id="UP000724874"/>
    </source>
</evidence>
<comment type="similarity">
    <text evidence="1">Belongs to the FMO family.</text>
</comment>
<dbReference type="GO" id="GO:0016491">
    <property type="term" value="F:oxidoreductase activity"/>
    <property type="evidence" value="ECO:0007669"/>
    <property type="project" value="UniProtKB-KW"/>
</dbReference>
<keyword evidence="8" id="KW-1185">Reference proteome</keyword>
<keyword evidence="3" id="KW-0274">FAD</keyword>
<evidence type="ECO:0000256" key="1">
    <source>
        <dbReference type="ARBA" id="ARBA00009183"/>
    </source>
</evidence>
<dbReference type="AlphaFoldDB" id="A0A9P5NWT6"/>
<evidence type="ECO:0000256" key="3">
    <source>
        <dbReference type="ARBA" id="ARBA00022827"/>
    </source>
</evidence>
<evidence type="ECO:0000256" key="4">
    <source>
        <dbReference type="ARBA" id="ARBA00023002"/>
    </source>
</evidence>
<feature type="transmembrane region" description="Helical" evidence="6">
    <location>
        <begin position="36"/>
        <end position="58"/>
    </location>
</feature>
<keyword evidence="4" id="KW-0560">Oxidoreductase</keyword>
<keyword evidence="6" id="KW-0472">Membrane</keyword>
<evidence type="ECO:0000256" key="2">
    <source>
        <dbReference type="ARBA" id="ARBA00022630"/>
    </source>
</evidence>
<dbReference type="Gene3D" id="3.50.50.60">
    <property type="entry name" value="FAD/NAD(P)-binding domain"/>
    <property type="match status" value="2"/>
</dbReference>
<protein>
    <recommendedName>
        <fullName evidence="9">Flavin-containing monooxygenase</fullName>
    </recommendedName>
</protein>
<accession>A0A9P5NWT6</accession>
<dbReference type="Pfam" id="PF00743">
    <property type="entry name" value="FMO-like"/>
    <property type="match status" value="1"/>
</dbReference>
<feature type="compositionally biased region" description="Basic residues" evidence="5">
    <location>
        <begin position="232"/>
        <end position="241"/>
    </location>
</feature>
<evidence type="ECO:0000313" key="7">
    <source>
        <dbReference type="EMBL" id="KAF8907082.1"/>
    </source>
</evidence>
<feature type="transmembrane region" description="Helical" evidence="6">
    <location>
        <begin position="549"/>
        <end position="568"/>
    </location>
</feature>